<evidence type="ECO:0000256" key="2">
    <source>
        <dbReference type="ARBA" id="ARBA00022490"/>
    </source>
</evidence>
<sequence>MNSKIIISGHSSGLGRALTAYYLAQGRAVLGLSRRPTDLRPSEILQQHLIDLSDSQALIKWLSDGMMRHFMSDADEIVLINNAGTVAPNAVAGQQDADALCQAVSLNITAPLLLSNHAVAAKPAAAMLKIAHISSGAGRTAYPGWSVYGATKAALDHHARCIAAEGHRHVQIASIAPGVVDTPMQAEIRMADAGVFPMVQRFQDLKTAGGLSSAEDTATVLAAMIAQPQFGSQRLADVRD</sequence>
<name>A0ABY4DQJ1_9NEIS</name>
<dbReference type="PANTHER" id="PTHR44085">
    <property type="entry name" value="SEPIAPTERIN REDUCTASE"/>
    <property type="match status" value="1"/>
</dbReference>
<gene>
    <name evidence="5" type="ORF">LVJ83_07780</name>
</gene>
<evidence type="ECO:0000256" key="1">
    <source>
        <dbReference type="ARBA" id="ARBA00004496"/>
    </source>
</evidence>
<keyword evidence="3" id="KW-0521">NADP</keyword>
<dbReference type="PRINTS" id="PR00081">
    <property type="entry name" value="GDHRDH"/>
</dbReference>
<evidence type="ECO:0000256" key="3">
    <source>
        <dbReference type="ARBA" id="ARBA00022857"/>
    </source>
</evidence>
<dbReference type="SUPFAM" id="SSF51735">
    <property type="entry name" value="NAD(P)-binding Rossmann-fold domains"/>
    <property type="match status" value="1"/>
</dbReference>
<dbReference type="RefSeq" id="WP_244783957.1">
    <property type="nucleotide sequence ID" value="NZ_CP091508.1"/>
</dbReference>
<reference evidence="5 6" key="1">
    <citation type="journal article" date="2022" name="Res Sq">
        <title>Evolution of multicellular longitudinally dividing oral cavity symbionts (Neisseriaceae).</title>
        <authorList>
            <person name="Nyongesa S."/>
            <person name="Weber P."/>
            <person name="Bernet E."/>
            <person name="Pullido F."/>
            <person name="Nieckarz M."/>
            <person name="Delaby M."/>
            <person name="Nieves C."/>
            <person name="Viehboeck T."/>
            <person name="Krause N."/>
            <person name="Rivera-Millot A."/>
            <person name="Nakamura A."/>
            <person name="Vischer N."/>
            <person name="VanNieuwenhze M."/>
            <person name="Brun Y."/>
            <person name="Cava F."/>
            <person name="Bulgheresi S."/>
            <person name="Veyrier F."/>
        </authorList>
    </citation>
    <scope>NUCLEOTIDE SEQUENCE [LARGE SCALE GENOMIC DNA]</scope>
    <source>
        <strain evidence="5 6">CCUG 63373m</strain>
    </source>
</reference>
<organism evidence="5 6">
    <name type="scientific">Uruburuella testudinis</name>
    <dbReference type="NCBI Taxonomy" id="1282863"/>
    <lineage>
        <taxon>Bacteria</taxon>
        <taxon>Pseudomonadati</taxon>
        <taxon>Pseudomonadota</taxon>
        <taxon>Betaproteobacteria</taxon>
        <taxon>Neisseriales</taxon>
        <taxon>Neisseriaceae</taxon>
        <taxon>Uruburuella</taxon>
    </lineage>
</organism>
<keyword evidence="2" id="KW-0963">Cytoplasm</keyword>
<proteinExistence type="predicted"/>
<protein>
    <submittedName>
        <fullName evidence="5">SDR family NAD(P)-dependent oxidoreductase</fullName>
    </submittedName>
</protein>
<dbReference type="Pfam" id="PF00106">
    <property type="entry name" value="adh_short"/>
    <property type="match status" value="1"/>
</dbReference>
<dbReference type="InterPro" id="IPR036291">
    <property type="entry name" value="NAD(P)-bd_dom_sf"/>
</dbReference>
<dbReference type="InterPro" id="IPR002347">
    <property type="entry name" value="SDR_fam"/>
</dbReference>
<dbReference type="Proteomes" id="UP000829817">
    <property type="component" value="Chromosome"/>
</dbReference>
<dbReference type="PANTHER" id="PTHR44085:SF2">
    <property type="entry name" value="SEPIAPTERIN REDUCTASE"/>
    <property type="match status" value="1"/>
</dbReference>
<comment type="subcellular location">
    <subcellularLocation>
        <location evidence="1">Cytoplasm</location>
    </subcellularLocation>
</comment>
<keyword evidence="6" id="KW-1185">Reference proteome</keyword>
<evidence type="ECO:0000313" key="6">
    <source>
        <dbReference type="Proteomes" id="UP000829817"/>
    </source>
</evidence>
<evidence type="ECO:0000256" key="4">
    <source>
        <dbReference type="ARBA" id="ARBA00023002"/>
    </source>
</evidence>
<dbReference type="Gene3D" id="3.40.50.720">
    <property type="entry name" value="NAD(P)-binding Rossmann-like Domain"/>
    <property type="match status" value="1"/>
</dbReference>
<evidence type="ECO:0000313" key="5">
    <source>
        <dbReference type="EMBL" id="UOO80887.1"/>
    </source>
</evidence>
<keyword evidence="4" id="KW-0560">Oxidoreductase</keyword>
<dbReference type="EMBL" id="CP091508">
    <property type="protein sequence ID" value="UOO80887.1"/>
    <property type="molecule type" value="Genomic_DNA"/>
</dbReference>
<dbReference type="InterPro" id="IPR051721">
    <property type="entry name" value="Biopterin_syn/organic_redct"/>
</dbReference>
<accession>A0ABY4DQJ1</accession>